<evidence type="ECO:0000256" key="5">
    <source>
        <dbReference type="ARBA" id="ARBA00022519"/>
    </source>
</evidence>
<dbReference type="GO" id="GO:0055052">
    <property type="term" value="C:ATP-binding cassette (ABC) transporter complex, substrate-binding subunit-containing"/>
    <property type="evidence" value="ECO:0007669"/>
    <property type="project" value="TreeGrafter"/>
</dbReference>
<dbReference type="InterPro" id="IPR003439">
    <property type="entry name" value="ABC_transporter-like_ATP-bd"/>
</dbReference>
<keyword evidence="4" id="KW-1003">Cell membrane</keyword>
<dbReference type="Pfam" id="PF00005">
    <property type="entry name" value="ABC_tran"/>
    <property type="match status" value="1"/>
</dbReference>
<dbReference type="FunFam" id="3.40.50.300:FF:000042">
    <property type="entry name" value="Maltose/maltodextrin ABC transporter, ATP-binding protein"/>
    <property type="match status" value="1"/>
</dbReference>
<dbReference type="Gene3D" id="2.40.50.140">
    <property type="entry name" value="Nucleic acid-binding proteins"/>
    <property type="match status" value="1"/>
</dbReference>
<dbReference type="PROSITE" id="PS00211">
    <property type="entry name" value="ABC_TRANSPORTER_1"/>
    <property type="match status" value="1"/>
</dbReference>
<dbReference type="InterPro" id="IPR012340">
    <property type="entry name" value="NA-bd_OB-fold"/>
</dbReference>
<dbReference type="InterPro" id="IPR008995">
    <property type="entry name" value="Mo/tungstate-bd_C_term_dom"/>
</dbReference>
<dbReference type="NCBIfam" id="NF008653">
    <property type="entry name" value="PRK11650.1"/>
    <property type="match status" value="1"/>
</dbReference>
<evidence type="ECO:0000256" key="7">
    <source>
        <dbReference type="ARBA" id="ARBA00022840"/>
    </source>
</evidence>
<evidence type="ECO:0000313" key="11">
    <source>
        <dbReference type="Proteomes" id="UP000282195"/>
    </source>
</evidence>
<evidence type="ECO:0000256" key="2">
    <source>
        <dbReference type="ARBA" id="ARBA00005417"/>
    </source>
</evidence>
<comment type="subcellular location">
    <subcellularLocation>
        <location evidence="1">Cell inner membrane</location>
        <topology evidence="1">Peripheral membrane protein</topology>
    </subcellularLocation>
</comment>
<name>A0A387FEX7_9HYPH</name>
<dbReference type="InterPro" id="IPR017871">
    <property type="entry name" value="ABC_transporter-like_CS"/>
</dbReference>
<dbReference type="SUPFAM" id="SSF52540">
    <property type="entry name" value="P-loop containing nucleoside triphosphate hydrolases"/>
    <property type="match status" value="1"/>
</dbReference>
<accession>A0A387FEX7</accession>
<keyword evidence="3" id="KW-0813">Transport</keyword>
<evidence type="ECO:0000256" key="4">
    <source>
        <dbReference type="ARBA" id="ARBA00022475"/>
    </source>
</evidence>
<evidence type="ECO:0000256" key="6">
    <source>
        <dbReference type="ARBA" id="ARBA00022741"/>
    </source>
</evidence>
<feature type="domain" description="ABC transporter" evidence="9">
    <location>
        <begin position="4"/>
        <end position="234"/>
    </location>
</feature>
<evidence type="ECO:0000256" key="3">
    <source>
        <dbReference type="ARBA" id="ARBA00022448"/>
    </source>
</evidence>
<keyword evidence="6" id="KW-0547">Nucleotide-binding</keyword>
<dbReference type="InterPro" id="IPR015855">
    <property type="entry name" value="ABC_transpr_MalK-like"/>
</dbReference>
<dbReference type="Pfam" id="PF17912">
    <property type="entry name" value="OB_MalK"/>
    <property type="match status" value="1"/>
</dbReference>
<dbReference type="InterPro" id="IPR027417">
    <property type="entry name" value="P-loop_NTPase"/>
</dbReference>
<dbReference type="GO" id="GO:0015423">
    <property type="term" value="F:ABC-type maltose transporter activity"/>
    <property type="evidence" value="ECO:0007669"/>
    <property type="project" value="TreeGrafter"/>
</dbReference>
<keyword evidence="7 10" id="KW-0067">ATP-binding</keyword>
<keyword evidence="11" id="KW-1185">Reference proteome</keyword>
<dbReference type="GO" id="GO:1990060">
    <property type="term" value="C:maltose transport complex"/>
    <property type="evidence" value="ECO:0007669"/>
    <property type="project" value="TreeGrafter"/>
</dbReference>
<dbReference type="Gene3D" id="2.40.50.100">
    <property type="match status" value="1"/>
</dbReference>
<dbReference type="KEGG" id="rjg:CCGE525_00400"/>
<dbReference type="InterPro" id="IPR040582">
    <property type="entry name" value="OB_MalK-like"/>
</dbReference>
<dbReference type="SUPFAM" id="SSF50331">
    <property type="entry name" value="MOP-like"/>
    <property type="match status" value="1"/>
</dbReference>
<dbReference type="PROSITE" id="PS50893">
    <property type="entry name" value="ABC_TRANSPORTER_2"/>
    <property type="match status" value="1"/>
</dbReference>
<keyword evidence="8" id="KW-0472">Membrane</keyword>
<comment type="similarity">
    <text evidence="2">Belongs to the ABC transporter superfamily.</text>
</comment>
<dbReference type="Gene3D" id="3.40.50.300">
    <property type="entry name" value="P-loop containing nucleotide triphosphate hydrolases"/>
    <property type="match status" value="1"/>
</dbReference>
<reference evidence="10 11" key="1">
    <citation type="submission" date="2018-10" db="EMBL/GenBank/DDBJ databases">
        <title>Rhizobium etli, R. leguminosarum and a new Rhizobium genospecies from Phaseolus dumosus.</title>
        <authorList>
            <person name="Ramirez-Puebla S.T."/>
            <person name="Rogel-Hernandez M.A."/>
            <person name="Guerrero G."/>
            <person name="Ormeno-Orrillo E."/>
            <person name="Martinez-Romero J.C."/>
            <person name="Negrete-Yankelevich S."/>
            <person name="Martinez-Romero E."/>
        </authorList>
    </citation>
    <scope>NUCLEOTIDE SEQUENCE [LARGE SCALE GENOMIC DNA]</scope>
    <source>
        <strain evidence="10 11">CCGE525</strain>
    </source>
</reference>
<keyword evidence="5" id="KW-0997">Cell inner membrane</keyword>
<dbReference type="GO" id="GO:0005524">
    <property type="term" value="F:ATP binding"/>
    <property type="evidence" value="ECO:0007669"/>
    <property type="project" value="UniProtKB-KW"/>
</dbReference>
<evidence type="ECO:0000256" key="1">
    <source>
        <dbReference type="ARBA" id="ARBA00004417"/>
    </source>
</evidence>
<evidence type="ECO:0000256" key="8">
    <source>
        <dbReference type="ARBA" id="ARBA00023136"/>
    </source>
</evidence>
<sequence>MAELSLTNVVKRYGALEIIHGANLEVKAGEFVVFVGPSGCGKSTLLRMIAGLEDISGGDISIGGRTVNDVEPADRGIAMVFQSYALYPHLTVEQNLSFGLRMNGNPKADTDRRVKQAAEILQITELMQRRPKQLSGGQRQRVAIGRAIVREPRIFLFDEPLSNLDAELRVQMRVEISRLHKKLGTTMIYVTHDQTEAMTLADKIVVLRGGNIEQIGAPLDLYDDPANQFVAGFVGSPKMNFLPAEIVEKQPYGVTVALKKQPEVRLSLQIASTDAEVGQAVTLGVRPEHFLEAGRGDIDMTVDVDVAEHLGNTSYVYANIAGGEQIIIEREESRNTSNRDTLTVALSAAKTFLFDGAGKRLR</sequence>
<dbReference type="InterPro" id="IPR047641">
    <property type="entry name" value="ABC_transpr_MalK/UgpC-like"/>
</dbReference>
<evidence type="ECO:0000313" key="10">
    <source>
        <dbReference type="EMBL" id="AYG57458.1"/>
    </source>
</evidence>
<evidence type="ECO:0000259" key="9">
    <source>
        <dbReference type="PROSITE" id="PS50893"/>
    </source>
</evidence>
<dbReference type="Proteomes" id="UP000282195">
    <property type="component" value="Chromosome"/>
</dbReference>
<organism evidence="10 11">
    <name type="scientific">Rhizobium jaguaris</name>
    <dbReference type="NCBI Taxonomy" id="1312183"/>
    <lineage>
        <taxon>Bacteria</taxon>
        <taxon>Pseudomonadati</taxon>
        <taxon>Pseudomonadota</taxon>
        <taxon>Alphaproteobacteria</taxon>
        <taxon>Hyphomicrobiales</taxon>
        <taxon>Rhizobiaceae</taxon>
        <taxon>Rhizobium/Agrobacterium group</taxon>
        <taxon>Rhizobium</taxon>
    </lineage>
</organism>
<dbReference type="EMBL" id="CP032694">
    <property type="protein sequence ID" value="AYG57458.1"/>
    <property type="molecule type" value="Genomic_DNA"/>
</dbReference>
<gene>
    <name evidence="10" type="primary">ugpC</name>
    <name evidence="10" type="ORF">CCGE525_00400</name>
</gene>
<protein>
    <submittedName>
        <fullName evidence="10">sn-glycerol-3-phosphate ABC transporter ATP-binding protein UgpC</fullName>
    </submittedName>
</protein>
<dbReference type="PANTHER" id="PTHR43875:SF3">
    <property type="entry name" value="MALTOSE_MALTODEXTRIN IMPORT ATP-BINDING PROTEIN MALK"/>
    <property type="match status" value="1"/>
</dbReference>
<proteinExistence type="inferred from homology"/>
<dbReference type="CDD" id="cd03301">
    <property type="entry name" value="ABC_MalK_N"/>
    <property type="match status" value="1"/>
</dbReference>
<dbReference type="GO" id="GO:0016887">
    <property type="term" value="F:ATP hydrolysis activity"/>
    <property type="evidence" value="ECO:0007669"/>
    <property type="project" value="InterPro"/>
</dbReference>
<dbReference type="SMART" id="SM00382">
    <property type="entry name" value="AAA"/>
    <property type="match status" value="1"/>
</dbReference>
<dbReference type="RefSeq" id="WP_120702559.1">
    <property type="nucleotide sequence ID" value="NZ_CP032694.1"/>
</dbReference>
<dbReference type="OrthoDB" id="7325173at2"/>
<dbReference type="AlphaFoldDB" id="A0A387FEX7"/>
<dbReference type="InterPro" id="IPR003593">
    <property type="entry name" value="AAA+_ATPase"/>
</dbReference>
<dbReference type="PANTHER" id="PTHR43875">
    <property type="entry name" value="MALTODEXTRIN IMPORT ATP-BINDING PROTEIN MSMX"/>
    <property type="match status" value="1"/>
</dbReference>